<gene>
    <name evidence="3" type="ORF">GCM10023205_03880</name>
</gene>
<dbReference type="CDD" id="cd04301">
    <property type="entry name" value="NAT_SF"/>
    <property type="match status" value="1"/>
</dbReference>
<proteinExistence type="predicted"/>
<sequence length="218" mass="23860">MTAPAACTVEGMRPEHAGQVLAIYQVGIDTGHATFETAAPAWGHFDTSRLPGHRFVALDEGDGVLRWVAVSDHCVYTGVVEHSVYVHPNAQGRGIGRILLEAPIPSTEAAGAWTVQSGVFPREHRQPLPAPQRGLPHRRGARTRRPAPRQLARRRPDRAPQSDLVSARALRHLVLAAPRGQSSAHRFSNIHADARSSTTVPLRSYVHTMHRPRPMPTP</sequence>
<dbReference type="PROSITE" id="PS51186">
    <property type="entry name" value="GNAT"/>
    <property type="match status" value="1"/>
</dbReference>
<dbReference type="Gene3D" id="3.40.630.30">
    <property type="match status" value="1"/>
</dbReference>
<dbReference type="Pfam" id="PF13508">
    <property type="entry name" value="Acetyltransf_7"/>
    <property type="match status" value="1"/>
</dbReference>
<accession>A0ABP9GLT8</accession>
<evidence type="ECO:0000259" key="2">
    <source>
        <dbReference type="PROSITE" id="PS51186"/>
    </source>
</evidence>
<feature type="compositionally biased region" description="Basic residues" evidence="1">
    <location>
        <begin position="135"/>
        <end position="156"/>
    </location>
</feature>
<feature type="region of interest" description="Disordered" evidence="1">
    <location>
        <begin position="122"/>
        <end position="164"/>
    </location>
</feature>
<name>A0ABP9GLT8_9ACTN</name>
<dbReference type="EMBL" id="BAABHS010000001">
    <property type="protein sequence ID" value="GAA4947226.1"/>
    <property type="molecule type" value="Genomic_DNA"/>
</dbReference>
<keyword evidence="4" id="KW-1185">Reference proteome</keyword>
<organism evidence="3 4">
    <name type="scientific">Yinghuangia aomiensis</name>
    <dbReference type="NCBI Taxonomy" id="676205"/>
    <lineage>
        <taxon>Bacteria</taxon>
        <taxon>Bacillati</taxon>
        <taxon>Actinomycetota</taxon>
        <taxon>Actinomycetes</taxon>
        <taxon>Kitasatosporales</taxon>
        <taxon>Streptomycetaceae</taxon>
        <taxon>Yinghuangia</taxon>
    </lineage>
</organism>
<dbReference type="InterPro" id="IPR000182">
    <property type="entry name" value="GNAT_dom"/>
</dbReference>
<dbReference type="InterPro" id="IPR016181">
    <property type="entry name" value="Acyl_CoA_acyltransferase"/>
</dbReference>
<dbReference type="SUPFAM" id="SSF55729">
    <property type="entry name" value="Acyl-CoA N-acyltransferases (Nat)"/>
    <property type="match status" value="1"/>
</dbReference>
<dbReference type="Proteomes" id="UP001500466">
    <property type="component" value="Unassembled WGS sequence"/>
</dbReference>
<evidence type="ECO:0000313" key="4">
    <source>
        <dbReference type="Proteomes" id="UP001500466"/>
    </source>
</evidence>
<comment type="caution">
    <text evidence="3">The sequence shown here is derived from an EMBL/GenBank/DDBJ whole genome shotgun (WGS) entry which is preliminary data.</text>
</comment>
<evidence type="ECO:0000313" key="3">
    <source>
        <dbReference type="EMBL" id="GAA4947226.1"/>
    </source>
</evidence>
<feature type="domain" description="N-acetyltransferase" evidence="2">
    <location>
        <begin position="7"/>
        <end position="156"/>
    </location>
</feature>
<evidence type="ECO:0000256" key="1">
    <source>
        <dbReference type="SAM" id="MobiDB-lite"/>
    </source>
</evidence>
<reference evidence="4" key="1">
    <citation type="journal article" date="2019" name="Int. J. Syst. Evol. Microbiol.">
        <title>The Global Catalogue of Microorganisms (GCM) 10K type strain sequencing project: providing services to taxonomists for standard genome sequencing and annotation.</title>
        <authorList>
            <consortium name="The Broad Institute Genomics Platform"/>
            <consortium name="The Broad Institute Genome Sequencing Center for Infectious Disease"/>
            <person name="Wu L."/>
            <person name="Ma J."/>
        </authorList>
    </citation>
    <scope>NUCLEOTIDE SEQUENCE [LARGE SCALE GENOMIC DNA]</scope>
    <source>
        <strain evidence="4">JCM 17986</strain>
    </source>
</reference>
<protein>
    <recommendedName>
        <fullName evidence="2">N-acetyltransferase domain-containing protein</fullName>
    </recommendedName>
</protein>